<gene>
    <name evidence="2" type="ORF">Q0590_36065</name>
</gene>
<dbReference type="EMBL" id="JAUKPO010000087">
    <property type="protein sequence ID" value="MDO1451746.1"/>
    <property type="molecule type" value="Genomic_DNA"/>
</dbReference>
<sequence length="379" mass="44252">MRHWIMILFSLLLFQASQTHGQHDSLLQSPNRASEDTLQFKLPAKKKQISPFPDIRDHQQKLSDWNKLMTDTTSAEQQNLESIVHLALLAMVNNNPDKTHQMEGFYRMVSTENEKYTKLIEAAVTIQDTDYKKEFTCDNLKVQVNHLRQSNELGKVDSAIIKGARVYVRNAPKVLNGNYLYRLNQVNLLRGAYREGHIFNQEGWLARDHIFKLTSVEVEGNDTIYTIAFRAKGNHRYSMGYLKINSSDYAIIEYEHANYVFDSFTGRVQVICQKQEGKYYPQMIRYEFPRLINGDIGEHQLDIHTLWIDRVLISGFKAIKSKDQIHCDQEIHTFRHSYDPSFWTTYKMLQRHPLAQEIQESLETGSRLDKQFKENAATN</sequence>
<protein>
    <recommendedName>
        <fullName evidence="4">YARHG domain-containing protein</fullName>
    </recommendedName>
</protein>
<organism evidence="2 3">
    <name type="scientific">Rhodocytophaga aerolata</name>
    <dbReference type="NCBI Taxonomy" id="455078"/>
    <lineage>
        <taxon>Bacteria</taxon>
        <taxon>Pseudomonadati</taxon>
        <taxon>Bacteroidota</taxon>
        <taxon>Cytophagia</taxon>
        <taxon>Cytophagales</taxon>
        <taxon>Rhodocytophagaceae</taxon>
        <taxon>Rhodocytophaga</taxon>
    </lineage>
</organism>
<evidence type="ECO:0000313" key="2">
    <source>
        <dbReference type="EMBL" id="MDO1451746.1"/>
    </source>
</evidence>
<evidence type="ECO:0000256" key="1">
    <source>
        <dbReference type="SAM" id="SignalP"/>
    </source>
</evidence>
<feature type="signal peptide" evidence="1">
    <location>
        <begin position="1"/>
        <end position="21"/>
    </location>
</feature>
<dbReference type="Proteomes" id="UP001168528">
    <property type="component" value="Unassembled WGS sequence"/>
</dbReference>
<accession>A0ABT8RI15</accession>
<evidence type="ECO:0008006" key="4">
    <source>
        <dbReference type="Google" id="ProtNLM"/>
    </source>
</evidence>
<reference evidence="2" key="1">
    <citation type="submission" date="2023-07" db="EMBL/GenBank/DDBJ databases">
        <title>The genome sequence of Rhodocytophaga aerolata KACC 12507.</title>
        <authorList>
            <person name="Zhang X."/>
        </authorList>
    </citation>
    <scope>NUCLEOTIDE SEQUENCE</scope>
    <source>
        <strain evidence="2">KACC 12507</strain>
    </source>
</reference>
<comment type="caution">
    <text evidence="2">The sequence shown here is derived from an EMBL/GenBank/DDBJ whole genome shotgun (WGS) entry which is preliminary data.</text>
</comment>
<feature type="chain" id="PRO_5045527218" description="YARHG domain-containing protein" evidence="1">
    <location>
        <begin position="22"/>
        <end position="379"/>
    </location>
</feature>
<name>A0ABT8RI15_9BACT</name>
<keyword evidence="1" id="KW-0732">Signal</keyword>
<proteinExistence type="predicted"/>
<keyword evidence="3" id="KW-1185">Reference proteome</keyword>
<dbReference type="RefSeq" id="WP_302042543.1">
    <property type="nucleotide sequence ID" value="NZ_JAUKPO010000087.1"/>
</dbReference>
<evidence type="ECO:0000313" key="3">
    <source>
        <dbReference type="Proteomes" id="UP001168528"/>
    </source>
</evidence>